<evidence type="ECO:0000313" key="3">
    <source>
        <dbReference type="Proteomes" id="UP000289703"/>
    </source>
</evidence>
<dbReference type="AlphaFoldDB" id="A0A4Q1JSF9"/>
<proteinExistence type="predicted"/>
<accession>A0A4Q1JSF9</accession>
<organism evidence="2 3">
    <name type="scientific">Ancylomarina salipaludis</name>
    <dbReference type="NCBI Taxonomy" id="2501299"/>
    <lineage>
        <taxon>Bacteria</taxon>
        <taxon>Pseudomonadati</taxon>
        <taxon>Bacteroidota</taxon>
        <taxon>Bacteroidia</taxon>
        <taxon>Marinilabiliales</taxon>
        <taxon>Marinifilaceae</taxon>
        <taxon>Ancylomarina</taxon>
    </lineage>
</organism>
<feature type="chain" id="PRO_5020750425" description="PKD domain-containing protein" evidence="1">
    <location>
        <begin position="24"/>
        <end position="228"/>
    </location>
</feature>
<dbReference type="OrthoDB" id="602637at2"/>
<sequence>MKNLLKKSLFTLAFICLGYGVFAQDQVTGGTSQTLTAVHTFGSTFAWTVVGDNTGTTVTISETTSAVTFTWPTVADTYTITVITTDINGCKSEPFTKKVQVLGEPTVEFADAGDVTGVCSSATTIADNGSTPIVVHYTGAQPWTLTYSILDNNDVVVDGFNNVEVANLNGDYTIDVAHTFVNNEATVQNWKVVINSAKSADDVVVNATDNDKNIVVYPMPVITNLTLN</sequence>
<gene>
    <name evidence="2" type="ORF">EO244_02245</name>
</gene>
<evidence type="ECO:0008006" key="4">
    <source>
        <dbReference type="Google" id="ProtNLM"/>
    </source>
</evidence>
<dbReference type="Proteomes" id="UP000289703">
    <property type="component" value="Unassembled WGS sequence"/>
</dbReference>
<dbReference type="EMBL" id="SAXA01000001">
    <property type="protein sequence ID" value="RXQ97725.1"/>
    <property type="molecule type" value="Genomic_DNA"/>
</dbReference>
<dbReference type="RefSeq" id="WP_129252492.1">
    <property type="nucleotide sequence ID" value="NZ_SAXA01000001.1"/>
</dbReference>
<reference evidence="2 3" key="1">
    <citation type="submission" date="2019-01" db="EMBL/GenBank/DDBJ databases">
        <title>Ancylomarina salipaludis sp. nov., isolated from a salt marsh.</title>
        <authorList>
            <person name="Yoon J.-H."/>
        </authorList>
    </citation>
    <scope>NUCLEOTIDE SEQUENCE [LARGE SCALE GENOMIC DNA]</scope>
    <source>
        <strain evidence="2 3">SHSM-M15</strain>
    </source>
</reference>
<keyword evidence="1" id="KW-0732">Signal</keyword>
<evidence type="ECO:0000313" key="2">
    <source>
        <dbReference type="EMBL" id="RXQ97725.1"/>
    </source>
</evidence>
<name>A0A4Q1JSF9_9BACT</name>
<keyword evidence="3" id="KW-1185">Reference proteome</keyword>
<protein>
    <recommendedName>
        <fullName evidence="4">PKD domain-containing protein</fullName>
    </recommendedName>
</protein>
<evidence type="ECO:0000256" key="1">
    <source>
        <dbReference type="SAM" id="SignalP"/>
    </source>
</evidence>
<feature type="signal peptide" evidence="1">
    <location>
        <begin position="1"/>
        <end position="23"/>
    </location>
</feature>
<comment type="caution">
    <text evidence="2">The sequence shown here is derived from an EMBL/GenBank/DDBJ whole genome shotgun (WGS) entry which is preliminary data.</text>
</comment>